<reference evidence="10" key="1">
    <citation type="journal article" date="2020" name="mSystems">
        <title>Genome- and Community-Level Interaction Insights into Carbon Utilization and Element Cycling Functions of Hydrothermarchaeota in Hydrothermal Sediment.</title>
        <authorList>
            <person name="Zhou Z."/>
            <person name="Liu Y."/>
            <person name="Xu W."/>
            <person name="Pan J."/>
            <person name="Luo Z.H."/>
            <person name="Li M."/>
        </authorList>
    </citation>
    <scope>NUCLEOTIDE SEQUENCE [LARGE SCALE GENOMIC DNA]</scope>
    <source>
        <strain evidence="10">HyVt-527</strain>
    </source>
</reference>
<name>A0A7V5UFL9_CALAY</name>
<keyword evidence="5" id="KW-0547">Nucleotide-binding</keyword>
<evidence type="ECO:0000256" key="6">
    <source>
        <dbReference type="ARBA" id="ARBA00022840"/>
    </source>
</evidence>
<dbReference type="PROSITE" id="PS50893">
    <property type="entry name" value="ABC_TRANSPORTER_2"/>
    <property type="match status" value="1"/>
</dbReference>
<dbReference type="SMART" id="SM00382">
    <property type="entry name" value="AAA"/>
    <property type="match status" value="1"/>
</dbReference>
<keyword evidence="8" id="KW-0472">Membrane</keyword>
<evidence type="ECO:0000259" key="9">
    <source>
        <dbReference type="PROSITE" id="PS50893"/>
    </source>
</evidence>
<evidence type="ECO:0000256" key="5">
    <source>
        <dbReference type="ARBA" id="ARBA00022741"/>
    </source>
</evidence>
<comment type="subcellular location">
    <subcellularLocation>
        <location evidence="1">Cell membrane</location>
        <topology evidence="1">Multi-pass membrane protein</topology>
    </subcellularLocation>
</comment>
<evidence type="ECO:0000256" key="2">
    <source>
        <dbReference type="ARBA" id="ARBA00022448"/>
    </source>
</evidence>
<dbReference type="PANTHER" id="PTHR43394:SF1">
    <property type="entry name" value="ATP-BINDING CASSETTE SUB-FAMILY B MEMBER 10, MITOCHONDRIAL"/>
    <property type="match status" value="1"/>
</dbReference>
<feature type="domain" description="ABC transporter" evidence="9">
    <location>
        <begin position="21"/>
        <end position="256"/>
    </location>
</feature>
<dbReference type="EMBL" id="DROD01000597">
    <property type="protein sequence ID" value="HHJ53394.1"/>
    <property type="molecule type" value="Genomic_DNA"/>
</dbReference>
<dbReference type="InterPro" id="IPR027417">
    <property type="entry name" value="P-loop_NTPase"/>
</dbReference>
<dbReference type="FunFam" id="3.40.50.300:FF:000221">
    <property type="entry name" value="Multidrug ABC transporter ATP-binding protein"/>
    <property type="match status" value="1"/>
</dbReference>
<dbReference type="GO" id="GO:0015421">
    <property type="term" value="F:ABC-type oligopeptide transporter activity"/>
    <property type="evidence" value="ECO:0007669"/>
    <property type="project" value="TreeGrafter"/>
</dbReference>
<sequence>TTEPAHPKERRSLPVKSFASIRFHNVSFSFPGERRPALNDLSFNMTNNSLTALVGPSGAGKTTISQLLMGFLQPTQGAILVDDVPLSRFDPDEWKKQIAWVPQNPHLFHRTIRENILLARPSATEQEMTQAAQSARLHEFVLSLPDGYDTQIGEQGARLSGGQAQRIALARAFLKNAPLLILDEPTANLDPILEQEIQSVINTLTQNRTTLMIAHRLTTVREADQIIVLSNGQIREIGRHDELLNRQGLYAQLVQRYGGTT</sequence>
<dbReference type="PROSITE" id="PS00211">
    <property type="entry name" value="ABC_TRANSPORTER_1"/>
    <property type="match status" value="1"/>
</dbReference>
<evidence type="ECO:0000256" key="4">
    <source>
        <dbReference type="ARBA" id="ARBA00022692"/>
    </source>
</evidence>
<dbReference type="Proteomes" id="UP000886124">
    <property type="component" value="Unassembled WGS sequence"/>
</dbReference>
<dbReference type="InterPro" id="IPR017871">
    <property type="entry name" value="ABC_transporter-like_CS"/>
</dbReference>
<organism evidence="10">
    <name type="scientific">Caldithrix abyssi</name>
    <dbReference type="NCBI Taxonomy" id="187145"/>
    <lineage>
        <taxon>Bacteria</taxon>
        <taxon>Pseudomonadati</taxon>
        <taxon>Calditrichota</taxon>
        <taxon>Calditrichia</taxon>
        <taxon>Calditrichales</taxon>
        <taxon>Calditrichaceae</taxon>
        <taxon>Caldithrix</taxon>
    </lineage>
</organism>
<dbReference type="InterPro" id="IPR039421">
    <property type="entry name" value="Type_1_exporter"/>
</dbReference>
<accession>A0A7V5UFL9</accession>
<gene>
    <name evidence="10" type="ORF">ENJ89_09390</name>
</gene>
<dbReference type="Pfam" id="PF00005">
    <property type="entry name" value="ABC_tran"/>
    <property type="match status" value="1"/>
</dbReference>
<keyword evidence="4" id="KW-0812">Transmembrane</keyword>
<evidence type="ECO:0000256" key="8">
    <source>
        <dbReference type="ARBA" id="ARBA00023136"/>
    </source>
</evidence>
<dbReference type="InterPro" id="IPR003593">
    <property type="entry name" value="AAA+_ATPase"/>
</dbReference>
<dbReference type="PANTHER" id="PTHR43394">
    <property type="entry name" value="ATP-DEPENDENT PERMEASE MDL1, MITOCHONDRIAL"/>
    <property type="match status" value="1"/>
</dbReference>
<keyword evidence="2" id="KW-0813">Transport</keyword>
<dbReference type="GO" id="GO:0016887">
    <property type="term" value="F:ATP hydrolysis activity"/>
    <property type="evidence" value="ECO:0007669"/>
    <property type="project" value="InterPro"/>
</dbReference>
<dbReference type="InterPro" id="IPR003439">
    <property type="entry name" value="ABC_transporter-like_ATP-bd"/>
</dbReference>
<evidence type="ECO:0000313" key="10">
    <source>
        <dbReference type="EMBL" id="HHJ53394.1"/>
    </source>
</evidence>
<feature type="non-terminal residue" evidence="10">
    <location>
        <position position="1"/>
    </location>
</feature>
<proteinExistence type="predicted"/>
<evidence type="ECO:0000256" key="3">
    <source>
        <dbReference type="ARBA" id="ARBA00022475"/>
    </source>
</evidence>
<comment type="caution">
    <text evidence="10">The sequence shown here is derived from an EMBL/GenBank/DDBJ whole genome shotgun (WGS) entry which is preliminary data.</text>
</comment>
<protein>
    <submittedName>
        <fullName evidence="10">ABC transporter ATP-binding protein</fullName>
    </submittedName>
</protein>
<evidence type="ECO:0000256" key="1">
    <source>
        <dbReference type="ARBA" id="ARBA00004651"/>
    </source>
</evidence>
<keyword evidence="3" id="KW-1003">Cell membrane</keyword>
<dbReference type="GO" id="GO:0005886">
    <property type="term" value="C:plasma membrane"/>
    <property type="evidence" value="ECO:0007669"/>
    <property type="project" value="UniProtKB-SubCell"/>
</dbReference>
<keyword evidence="6 10" id="KW-0067">ATP-binding</keyword>
<dbReference type="AlphaFoldDB" id="A0A7V5UFL9"/>
<evidence type="ECO:0000256" key="7">
    <source>
        <dbReference type="ARBA" id="ARBA00022989"/>
    </source>
</evidence>
<dbReference type="GO" id="GO:0005524">
    <property type="term" value="F:ATP binding"/>
    <property type="evidence" value="ECO:0007669"/>
    <property type="project" value="UniProtKB-KW"/>
</dbReference>
<keyword evidence="7" id="KW-1133">Transmembrane helix</keyword>
<dbReference type="Gene3D" id="3.40.50.300">
    <property type="entry name" value="P-loop containing nucleotide triphosphate hydrolases"/>
    <property type="match status" value="1"/>
</dbReference>
<dbReference type="SUPFAM" id="SSF52540">
    <property type="entry name" value="P-loop containing nucleoside triphosphate hydrolases"/>
    <property type="match status" value="1"/>
</dbReference>